<comment type="caution">
    <text evidence="1">The sequence shown here is derived from an EMBL/GenBank/DDBJ whole genome shotgun (WGS) entry which is preliminary data.</text>
</comment>
<dbReference type="AlphaFoldDB" id="A0AAV7P1Y3"/>
<reference evidence="1" key="1">
    <citation type="journal article" date="2022" name="bioRxiv">
        <title>Sequencing and chromosome-scale assembly of the giantPleurodeles waltlgenome.</title>
        <authorList>
            <person name="Brown T."/>
            <person name="Elewa A."/>
            <person name="Iarovenko S."/>
            <person name="Subramanian E."/>
            <person name="Araus A.J."/>
            <person name="Petzold A."/>
            <person name="Susuki M."/>
            <person name="Suzuki K.-i.T."/>
            <person name="Hayashi T."/>
            <person name="Toyoda A."/>
            <person name="Oliveira C."/>
            <person name="Osipova E."/>
            <person name="Leigh N.D."/>
            <person name="Simon A."/>
            <person name="Yun M.H."/>
        </authorList>
    </citation>
    <scope>NUCLEOTIDE SEQUENCE</scope>
    <source>
        <strain evidence="1">20211129_DDA</strain>
        <tissue evidence="1">Liver</tissue>
    </source>
</reference>
<evidence type="ECO:0000313" key="1">
    <source>
        <dbReference type="EMBL" id="KAJ1119653.1"/>
    </source>
</evidence>
<accession>A0AAV7P1Y3</accession>
<dbReference type="EMBL" id="JANPWB010000012">
    <property type="protein sequence ID" value="KAJ1119653.1"/>
    <property type="molecule type" value="Genomic_DNA"/>
</dbReference>
<organism evidence="1 2">
    <name type="scientific">Pleurodeles waltl</name>
    <name type="common">Iberian ribbed newt</name>
    <dbReference type="NCBI Taxonomy" id="8319"/>
    <lineage>
        <taxon>Eukaryota</taxon>
        <taxon>Metazoa</taxon>
        <taxon>Chordata</taxon>
        <taxon>Craniata</taxon>
        <taxon>Vertebrata</taxon>
        <taxon>Euteleostomi</taxon>
        <taxon>Amphibia</taxon>
        <taxon>Batrachia</taxon>
        <taxon>Caudata</taxon>
        <taxon>Salamandroidea</taxon>
        <taxon>Salamandridae</taxon>
        <taxon>Pleurodelinae</taxon>
        <taxon>Pleurodeles</taxon>
    </lineage>
</organism>
<sequence>LLTADAIPRLLLPSAPTHLRSLSPPPRQSAAQPQVVGCISPALRASLCTRRSDRTIVQPLWMSVRGGRSAPVVPLLPISARH</sequence>
<gene>
    <name evidence="1" type="ORF">NDU88_007838</name>
</gene>
<dbReference type="Proteomes" id="UP001066276">
    <property type="component" value="Chromosome 8"/>
</dbReference>
<feature type="non-terminal residue" evidence="1">
    <location>
        <position position="82"/>
    </location>
</feature>
<protein>
    <submittedName>
        <fullName evidence="1">Uncharacterized protein</fullName>
    </submittedName>
</protein>
<feature type="non-terminal residue" evidence="1">
    <location>
        <position position="1"/>
    </location>
</feature>
<keyword evidence="2" id="KW-1185">Reference proteome</keyword>
<name>A0AAV7P1Y3_PLEWA</name>
<evidence type="ECO:0000313" key="2">
    <source>
        <dbReference type="Proteomes" id="UP001066276"/>
    </source>
</evidence>
<proteinExistence type="predicted"/>